<dbReference type="OrthoDB" id="6409159at2759"/>
<sequence length="172" mass="18432">MFLRLALAALAVLPLAARAAAVGQTVVALGSFSDKVQVIDCGAPEDAVQIQSIEISPDPPKAGENVTIIATGLVQQQLNPGAYADVTVKVGLIKLLQKRFDICEEAETANATVQCPVDPDTYTIVQTVELPKEVPPAKFVINVRGYTDAEDPMVCLDLKLDFLPSKPKFISW</sequence>
<dbReference type="Proteomes" id="UP000077266">
    <property type="component" value="Unassembled WGS sequence"/>
</dbReference>
<dbReference type="SUPFAM" id="SSF81296">
    <property type="entry name" value="E set domains"/>
    <property type="match status" value="1"/>
</dbReference>
<keyword evidence="11" id="KW-1185">Reference proteome</keyword>
<comment type="similarity">
    <text evidence="2">Belongs to the NPC2 family.</text>
</comment>
<evidence type="ECO:0000256" key="2">
    <source>
        <dbReference type="ARBA" id="ARBA00006370"/>
    </source>
</evidence>
<feature type="chain" id="PRO_5007862458" description="Phosphatidylglycerol/phosphatidylinositol transfer protein" evidence="8">
    <location>
        <begin position="20"/>
        <end position="172"/>
    </location>
</feature>
<evidence type="ECO:0000313" key="11">
    <source>
        <dbReference type="Proteomes" id="UP000077266"/>
    </source>
</evidence>
<dbReference type="Pfam" id="PF02221">
    <property type="entry name" value="E1_DerP2_DerF2"/>
    <property type="match status" value="1"/>
</dbReference>
<dbReference type="InterPro" id="IPR014756">
    <property type="entry name" value="Ig_E-set"/>
</dbReference>
<dbReference type="Gene3D" id="2.60.40.770">
    <property type="match status" value="1"/>
</dbReference>
<dbReference type="PANTHER" id="PTHR11306:SF0">
    <property type="entry name" value="PHOSPHATIDYLGLYCEROL_PHOSPHATIDYLINOSITOL TRANSFER PROTEIN"/>
    <property type="match status" value="1"/>
</dbReference>
<dbReference type="EMBL" id="KV425913">
    <property type="protein sequence ID" value="KZV99063.1"/>
    <property type="molecule type" value="Genomic_DNA"/>
</dbReference>
<organism evidence="10 11">
    <name type="scientific">Exidia glandulosa HHB12029</name>
    <dbReference type="NCBI Taxonomy" id="1314781"/>
    <lineage>
        <taxon>Eukaryota</taxon>
        <taxon>Fungi</taxon>
        <taxon>Dikarya</taxon>
        <taxon>Basidiomycota</taxon>
        <taxon>Agaricomycotina</taxon>
        <taxon>Agaricomycetes</taxon>
        <taxon>Auriculariales</taxon>
        <taxon>Exidiaceae</taxon>
        <taxon>Exidia</taxon>
    </lineage>
</organism>
<dbReference type="InterPro" id="IPR039670">
    <property type="entry name" value="NPC2-like"/>
</dbReference>
<comment type="subunit">
    <text evidence="3">Monomer.</text>
</comment>
<proteinExistence type="inferred from homology"/>
<feature type="signal peptide" evidence="8">
    <location>
        <begin position="1"/>
        <end position="19"/>
    </location>
</feature>
<reference evidence="10 11" key="1">
    <citation type="journal article" date="2016" name="Mol. Biol. Evol.">
        <title>Comparative Genomics of Early-Diverging Mushroom-Forming Fungi Provides Insights into the Origins of Lignocellulose Decay Capabilities.</title>
        <authorList>
            <person name="Nagy L.G."/>
            <person name="Riley R."/>
            <person name="Tritt A."/>
            <person name="Adam C."/>
            <person name="Daum C."/>
            <person name="Floudas D."/>
            <person name="Sun H."/>
            <person name="Yadav J.S."/>
            <person name="Pangilinan J."/>
            <person name="Larsson K.H."/>
            <person name="Matsuura K."/>
            <person name="Barry K."/>
            <person name="Labutti K."/>
            <person name="Kuo R."/>
            <person name="Ohm R.A."/>
            <person name="Bhattacharya S.S."/>
            <person name="Shirouzu T."/>
            <person name="Yoshinaga Y."/>
            <person name="Martin F.M."/>
            <person name="Grigoriev I.V."/>
            <person name="Hibbett D.S."/>
        </authorList>
    </citation>
    <scope>NUCLEOTIDE SEQUENCE [LARGE SCALE GENOMIC DNA]</scope>
    <source>
        <strain evidence="10 11">HHB12029</strain>
    </source>
</reference>
<dbReference type="InParanoid" id="A0A165MCF8"/>
<evidence type="ECO:0000313" key="10">
    <source>
        <dbReference type="EMBL" id="KZV99063.1"/>
    </source>
</evidence>
<keyword evidence="5" id="KW-0813">Transport</keyword>
<dbReference type="SMART" id="SM00737">
    <property type="entry name" value="ML"/>
    <property type="match status" value="1"/>
</dbReference>
<protein>
    <recommendedName>
        <fullName evidence="4">Phosphatidylglycerol/phosphatidylinositol transfer protein</fullName>
    </recommendedName>
</protein>
<evidence type="ECO:0000256" key="5">
    <source>
        <dbReference type="ARBA" id="ARBA00022448"/>
    </source>
</evidence>
<evidence type="ECO:0000256" key="8">
    <source>
        <dbReference type="SAM" id="SignalP"/>
    </source>
</evidence>
<evidence type="ECO:0000256" key="3">
    <source>
        <dbReference type="ARBA" id="ARBA00011245"/>
    </source>
</evidence>
<evidence type="ECO:0000256" key="4">
    <source>
        <dbReference type="ARBA" id="ARBA00016056"/>
    </source>
</evidence>
<dbReference type="STRING" id="1314781.A0A165MCF8"/>
<accession>A0A165MCF8</accession>
<dbReference type="InterPro" id="IPR033917">
    <property type="entry name" value="ML_PG-PI_TP"/>
</dbReference>
<dbReference type="CDD" id="cd00917">
    <property type="entry name" value="PG-PI_TP"/>
    <property type="match status" value="1"/>
</dbReference>
<evidence type="ECO:0000259" key="9">
    <source>
        <dbReference type="SMART" id="SM00737"/>
    </source>
</evidence>
<dbReference type="InterPro" id="IPR003172">
    <property type="entry name" value="ML_dom"/>
</dbReference>
<name>A0A165MCF8_EXIGL</name>
<evidence type="ECO:0000256" key="7">
    <source>
        <dbReference type="ARBA" id="ARBA00023055"/>
    </source>
</evidence>
<dbReference type="PANTHER" id="PTHR11306">
    <property type="entry name" value="NIEMANN PICK TYPE C2 PROTEIN NPC2-RELATED"/>
    <property type="match status" value="1"/>
</dbReference>
<gene>
    <name evidence="10" type="ORF">EXIGLDRAFT_641039</name>
</gene>
<evidence type="ECO:0000256" key="1">
    <source>
        <dbReference type="ARBA" id="ARBA00002053"/>
    </source>
</evidence>
<dbReference type="FunCoup" id="A0A165MCF8">
    <property type="interactions" value="1"/>
</dbReference>
<keyword evidence="7" id="KW-0445">Lipid transport</keyword>
<comment type="function">
    <text evidence="1">Catalyzes the intermembrane transfer of phosphatidylglycerol and phosphatidylinositol.</text>
</comment>
<evidence type="ECO:0000256" key="6">
    <source>
        <dbReference type="ARBA" id="ARBA00022729"/>
    </source>
</evidence>
<dbReference type="GO" id="GO:0032366">
    <property type="term" value="P:intracellular sterol transport"/>
    <property type="evidence" value="ECO:0007669"/>
    <property type="project" value="InterPro"/>
</dbReference>
<keyword evidence="6 8" id="KW-0732">Signal</keyword>
<feature type="domain" description="MD-2-related lipid-recognition" evidence="9">
    <location>
        <begin position="38"/>
        <end position="160"/>
    </location>
</feature>
<dbReference type="GO" id="GO:0032934">
    <property type="term" value="F:sterol binding"/>
    <property type="evidence" value="ECO:0007669"/>
    <property type="project" value="InterPro"/>
</dbReference>
<dbReference type="AlphaFoldDB" id="A0A165MCF8"/>